<feature type="transmembrane region" description="Helical" evidence="11">
    <location>
        <begin position="315"/>
        <end position="336"/>
    </location>
</feature>
<feature type="transmembrane region" description="Helical" evidence="11">
    <location>
        <begin position="271"/>
        <end position="295"/>
    </location>
</feature>
<organism evidence="14 15">
    <name type="scientific">Botrimarina mediterranea</name>
    <dbReference type="NCBI Taxonomy" id="2528022"/>
    <lineage>
        <taxon>Bacteria</taxon>
        <taxon>Pseudomonadati</taxon>
        <taxon>Planctomycetota</taxon>
        <taxon>Planctomycetia</taxon>
        <taxon>Pirellulales</taxon>
        <taxon>Lacipirellulaceae</taxon>
        <taxon>Botrimarina</taxon>
    </lineage>
</organism>
<dbReference type="PANTHER" id="PTHR11410:SF0">
    <property type="entry name" value="ATP SYNTHASE SUBUNIT A"/>
    <property type="match status" value="1"/>
</dbReference>
<keyword evidence="7 11" id="KW-1133">Transmembrane helix</keyword>
<keyword evidence="8 11" id="KW-0406">Ion transport</keyword>
<evidence type="ECO:0000256" key="6">
    <source>
        <dbReference type="ARBA" id="ARBA00022781"/>
    </source>
</evidence>
<dbReference type="Pfam" id="PF00119">
    <property type="entry name" value="ATP-synt_A"/>
    <property type="match status" value="1"/>
</dbReference>
<proteinExistence type="inferred from homology"/>
<sequence length="339" mass="36834">MAAGKNPLSPEVLFEHVQDAPYFHVPRGMAPEGSDGHLYLPQPLATPLSTAKPSDDHDHDHDHDAAAVGGDHHDGGHHGHVEYKPVVELKTGVSVLDKSLLPMDFVFTKFMVIELLVLVISVLLFGWLATRIKAGSAAKGWFANLLETFLLFIRDEVARPTIGEHDADDYLPFLWTVFFFVLGCNLFGMLPWFGSPTASLAVTGAMAFLTFITVAGVGISKYGFAGFLKAQVPHMDLPTPIAVFLVPMIFLIEMFGLFVKHGVLAVRLLANMLAGHIVLAVIIGFISYTAASVVWWGVMPASILGGTALSLLELFVAFLQAYIFVFLSSLFIGSVVHPH</sequence>
<evidence type="ECO:0000256" key="4">
    <source>
        <dbReference type="ARBA" id="ARBA00022547"/>
    </source>
</evidence>
<feature type="transmembrane region" description="Helical" evidence="11">
    <location>
        <begin position="173"/>
        <end position="193"/>
    </location>
</feature>
<evidence type="ECO:0000256" key="5">
    <source>
        <dbReference type="ARBA" id="ARBA00022692"/>
    </source>
</evidence>
<keyword evidence="9 11" id="KW-0472">Membrane</keyword>
<name>A0A518K6Y5_9BACT</name>
<evidence type="ECO:0000313" key="15">
    <source>
        <dbReference type="Proteomes" id="UP000316426"/>
    </source>
</evidence>
<dbReference type="HAMAP" id="MF_01393">
    <property type="entry name" value="ATP_synth_a_bact"/>
    <property type="match status" value="1"/>
</dbReference>
<keyword evidence="10 11" id="KW-0066">ATP synthesis</keyword>
<keyword evidence="5 11" id="KW-0812">Transmembrane</keyword>
<dbReference type="AlphaFoldDB" id="A0A518K6Y5"/>
<feature type="transmembrane region" description="Helical" evidence="11">
    <location>
        <begin position="200"/>
        <end position="219"/>
    </location>
</feature>
<evidence type="ECO:0000256" key="7">
    <source>
        <dbReference type="ARBA" id="ARBA00022989"/>
    </source>
</evidence>
<evidence type="ECO:0000313" key="14">
    <source>
        <dbReference type="EMBL" id="QDV73548.1"/>
    </source>
</evidence>
<dbReference type="GO" id="GO:0046933">
    <property type="term" value="F:proton-transporting ATP synthase activity, rotational mechanism"/>
    <property type="evidence" value="ECO:0007669"/>
    <property type="project" value="UniProtKB-UniRule"/>
</dbReference>
<dbReference type="PANTHER" id="PTHR11410">
    <property type="entry name" value="ATP SYNTHASE SUBUNIT A"/>
    <property type="match status" value="1"/>
</dbReference>
<keyword evidence="6 11" id="KW-0375">Hydrogen ion transport</keyword>
<dbReference type="Gene3D" id="1.20.120.220">
    <property type="entry name" value="ATP synthase, F0 complex, subunit A"/>
    <property type="match status" value="1"/>
</dbReference>
<dbReference type="InterPro" id="IPR000568">
    <property type="entry name" value="ATP_synth_F0_asu"/>
</dbReference>
<evidence type="ECO:0000256" key="8">
    <source>
        <dbReference type="ARBA" id="ARBA00023065"/>
    </source>
</evidence>
<dbReference type="CDD" id="cd00310">
    <property type="entry name" value="ATP-synt_Fo_a_6"/>
    <property type="match status" value="1"/>
</dbReference>
<accession>A0A518K6Y5</accession>
<feature type="transmembrane region" description="Helical" evidence="11">
    <location>
        <begin position="106"/>
        <end position="129"/>
    </location>
</feature>
<keyword evidence="15" id="KW-1185">Reference proteome</keyword>
<dbReference type="InterPro" id="IPR045083">
    <property type="entry name" value="ATP_synth_F0_asu_bact/mt"/>
</dbReference>
<keyword evidence="4 11" id="KW-0138">CF(0)</keyword>
<dbReference type="InterPro" id="IPR035908">
    <property type="entry name" value="F0_ATP_A_sf"/>
</dbReference>
<evidence type="ECO:0000256" key="12">
    <source>
        <dbReference type="RuleBase" id="RU000483"/>
    </source>
</evidence>
<dbReference type="PRINTS" id="PR00123">
    <property type="entry name" value="ATPASEA"/>
</dbReference>
<dbReference type="RefSeq" id="WP_145110720.1">
    <property type="nucleotide sequence ID" value="NZ_CP036349.1"/>
</dbReference>
<dbReference type="KEGG" id="bmei:Spa11_17460"/>
<evidence type="ECO:0000256" key="3">
    <source>
        <dbReference type="ARBA" id="ARBA00022448"/>
    </source>
</evidence>
<feature type="compositionally biased region" description="Basic and acidic residues" evidence="13">
    <location>
        <begin position="53"/>
        <end position="74"/>
    </location>
</feature>
<dbReference type="Proteomes" id="UP000316426">
    <property type="component" value="Chromosome"/>
</dbReference>
<evidence type="ECO:0000256" key="9">
    <source>
        <dbReference type="ARBA" id="ARBA00023136"/>
    </source>
</evidence>
<dbReference type="GO" id="GO:0005886">
    <property type="term" value="C:plasma membrane"/>
    <property type="evidence" value="ECO:0007669"/>
    <property type="project" value="UniProtKB-SubCell"/>
</dbReference>
<evidence type="ECO:0000256" key="11">
    <source>
        <dbReference type="HAMAP-Rule" id="MF_01393"/>
    </source>
</evidence>
<evidence type="ECO:0000256" key="10">
    <source>
        <dbReference type="ARBA" id="ARBA00023310"/>
    </source>
</evidence>
<gene>
    <name evidence="11 14" type="primary">atpB</name>
    <name evidence="14" type="ORF">Spa11_17460</name>
</gene>
<reference evidence="14 15" key="1">
    <citation type="submission" date="2019-02" db="EMBL/GenBank/DDBJ databases">
        <title>Deep-cultivation of Planctomycetes and their phenomic and genomic characterization uncovers novel biology.</title>
        <authorList>
            <person name="Wiegand S."/>
            <person name="Jogler M."/>
            <person name="Boedeker C."/>
            <person name="Pinto D."/>
            <person name="Vollmers J."/>
            <person name="Rivas-Marin E."/>
            <person name="Kohn T."/>
            <person name="Peeters S.H."/>
            <person name="Heuer A."/>
            <person name="Rast P."/>
            <person name="Oberbeckmann S."/>
            <person name="Bunk B."/>
            <person name="Jeske O."/>
            <person name="Meyerdierks A."/>
            <person name="Storesund J.E."/>
            <person name="Kallscheuer N."/>
            <person name="Luecker S."/>
            <person name="Lage O.M."/>
            <person name="Pohl T."/>
            <person name="Merkel B.J."/>
            <person name="Hornburger P."/>
            <person name="Mueller R.-W."/>
            <person name="Bruemmer F."/>
            <person name="Labrenz M."/>
            <person name="Spormann A.M."/>
            <person name="Op den Camp H."/>
            <person name="Overmann J."/>
            <person name="Amann R."/>
            <person name="Jetten M.S.M."/>
            <person name="Mascher T."/>
            <person name="Medema M.H."/>
            <person name="Devos D.P."/>
            <person name="Kaster A.-K."/>
            <person name="Ovreas L."/>
            <person name="Rohde M."/>
            <person name="Galperin M.Y."/>
            <person name="Jogler C."/>
        </authorList>
    </citation>
    <scope>NUCLEOTIDE SEQUENCE [LARGE SCALE GENOMIC DNA]</scope>
    <source>
        <strain evidence="14 15">Spa11</strain>
    </source>
</reference>
<feature type="region of interest" description="Disordered" evidence="13">
    <location>
        <begin position="49"/>
        <end position="74"/>
    </location>
</feature>
<dbReference type="EMBL" id="CP036349">
    <property type="protein sequence ID" value="QDV73548.1"/>
    <property type="molecule type" value="Genomic_DNA"/>
</dbReference>
<dbReference type="GO" id="GO:0045259">
    <property type="term" value="C:proton-transporting ATP synthase complex"/>
    <property type="evidence" value="ECO:0007669"/>
    <property type="project" value="UniProtKB-KW"/>
</dbReference>
<dbReference type="NCBIfam" id="TIGR01131">
    <property type="entry name" value="ATP_synt_6_or_A"/>
    <property type="match status" value="1"/>
</dbReference>
<dbReference type="SUPFAM" id="SSF81336">
    <property type="entry name" value="F1F0 ATP synthase subunit A"/>
    <property type="match status" value="1"/>
</dbReference>
<evidence type="ECO:0000256" key="13">
    <source>
        <dbReference type="SAM" id="MobiDB-lite"/>
    </source>
</evidence>
<keyword evidence="11" id="KW-1003">Cell membrane</keyword>
<keyword evidence="3 11" id="KW-0813">Transport</keyword>
<evidence type="ECO:0000256" key="2">
    <source>
        <dbReference type="ARBA" id="ARBA00006810"/>
    </source>
</evidence>
<comment type="similarity">
    <text evidence="2 11 12">Belongs to the ATPase A chain family.</text>
</comment>
<comment type="subcellular location">
    <subcellularLocation>
        <location evidence="11 12">Cell membrane</location>
        <topology evidence="11 12">Multi-pass membrane protein</topology>
    </subcellularLocation>
    <subcellularLocation>
        <location evidence="1">Membrane</location>
        <topology evidence="1">Multi-pass membrane protein</topology>
    </subcellularLocation>
</comment>
<evidence type="ECO:0000256" key="1">
    <source>
        <dbReference type="ARBA" id="ARBA00004141"/>
    </source>
</evidence>
<feature type="transmembrane region" description="Helical" evidence="11">
    <location>
        <begin position="239"/>
        <end position="259"/>
    </location>
</feature>
<protein>
    <recommendedName>
        <fullName evidence="11 12">ATP synthase subunit a</fullName>
    </recommendedName>
    <alternativeName>
        <fullName evidence="11">ATP synthase F0 sector subunit a</fullName>
    </alternativeName>
    <alternativeName>
        <fullName evidence="11">F-ATPase subunit 6</fullName>
    </alternativeName>
</protein>
<comment type="function">
    <text evidence="11 12">Key component of the proton channel; it plays a direct role in the translocation of protons across the membrane.</text>
</comment>